<proteinExistence type="inferred from homology"/>
<dbReference type="Pfam" id="PF09753">
    <property type="entry name" value="Use1"/>
    <property type="match status" value="1"/>
</dbReference>
<reference evidence="13 14" key="1">
    <citation type="journal article" date="2018" name="MBio">
        <title>Comparative Genomics Reveals the Core Gene Toolbox for the Fungus-Insect Symbiosis.</title>
        <authorList>
            <person name="Wang Y."/>
            <person name="Stata M."/>
            <person name="Wang W."/>
            <person name="Stajich J.E."/>
            <person name="White M.M."/>
            <person name="Moncalvo J.M."/>
        </authorList>
    </citation>
    <scope>NUCLEOTIDE SEQUENCE [LARGE SCALE GENOMIC DNA]</scope>
    <source>
        <strain evidence="13 14">SWE-8-4</strain>
    </source>
</reference>
<name>A0A2T9YIV5_9FUNG</name>
<dbReference type="Proteomes" id="UP000245383">
    <property type="component" value="Unassembled WGS sequence"/>
</dbReference>
<evidence type="ECO:0000256" key="2">
    <source>
        <dbReference type="ARBA" id="ARBA00007891"/>
    </source>
</evidence>
<evidence type="ECO:0000256" key="1">
    <source>
        <dbReference type="ARBA" id="ARBA00004163"/>
    </source>
</evidence>
<protein>
    <submittedName>
        <fullName evidence="13">Uncharacterized protein</fullName>
    </submittedName>
</protein>
<evidence type="ECO:0000256" key="5">
    <source>
        <dbReference type="ARBA" id="ARBA00022824"/>
    </source>
</evidence>
<dbReference type="GO" id="GO:0005789">
    <property type="term" value="C:endoplasmic reticulum membrane"/>
    <property type="evidence" value="ECO:0007669"/>
    <property type="project" value="UniProtKB-SubCell"/>
</dbReference>
<dbReference type="CDD" id="cd15860">
    <property type="entry name" value="SNARE_USE1"/>
    <property type="match status" value="1"/>
</dbReference>
<keyword evidence="5" id="KW-0256">Endoplasmic reticulum</keyword>
<keyword evidence="6" id="KW-0931">ER-Golgi transport</keyword>
<keyword evidence="4 12" id="KW-0812">Transmembrane</keyword>
<evidence type="ECO:0000256" key="9">
    <source>
        <dbReference type="ARBA" id="ARBA00023136"/>
    </source>
</evidence>
<evidence type="ECO:0000256" key="4">
    <source>
        <dbReference type="ARBA" id="ARBA00022692"/>
    </source>
</evidence>
<evidence type="ECO:0000313" key="14">
    <source>
        <dbReference type="Proteomes" id="UP000245383"/>
    </source>
</evidence>
<keyword evidence="8 12" id="KW-1133">Transmembrane helix</keyword>
<evidence type="ECO:0000256" key="10">
    <source>
        <dbReference type="SAM" id="Coils"/>
    </source>
</evidence>
<dbReference type="InterPro" id="IPR019150">
    <property type="entry name" value="Vesicle_transport_protein_Use1"/>
</dbReference>
<dbReference type="GO" id="GO:0015031">
    <property type="term" value="P:protein transport"/>
    <property type="evidence" value="ECO:0007669"/>
    <property type="project" value="UniProtKB-KW"/>
</dbReference>
<evidence type="ECO:0000256" key="3">
    <source>
        <dbReference type="ARBA" id="ARBA00022448"/>
    </source>
</evidence>
<feature type="compositionally biased region" description="Basic and acidic residues" evidence="11">
    <location>
        <begin position="126"/>
        <end position="138"/>
    </location>
</feature>
<dbReference type="STRING" id="133385.A0A2T9YIV5"/>
<dbReference type="PANTHER" id="PTHR13050">
    <property type="entry name" value="USE1-LIKE PROTEIN"/>
    <property type="match status" value="1"/>
</dbReference>
<evidence type="ECO:0000256" key="11">
    <source>
        <dbReference type="SAM" id="MobiDB-lite"/>
    </source>
</evidence>
<evidence type="ECO:0000256" key="6">
    <source>
        <dbReference type="ARBA" id="ARBA00022892"/>
    </source>
</evidence>
<keyword evidence="7" id="KW-0653">Protein transport</keyword>
<comment type="similarity">
    <text evidence="2">Belongs to the USE1 family.</text>
</comment>
<evidence type="ECO:0000256" key="8">
    <source>
        <dbReference type="ARBA" id="ARBA00022989"/>
    </source>
</evidence>
<keyword evidence="10" id="KW-0175">Coiled coil</keyword>
<feature type="transmembrane region" description="Helical" evidence="12">
    <location>
        <begin position="265"/>
        <end position="287"/>
    </location>
</feature>
<dbReference type="EMBL" id="MBFR01000169">
    <property type="protein sequence ID" value="PVU92249.1"/>
    <property type="molecule type" value="Genomic_DNA"/>
</dbReference>
<organism evidence="13 14">
    <name type="scientific">Smittium simulii</name>
    <dbReference type="NCBI Taxonomy" id="133385"/>
    <lineage>
        <taxon>Eukaryota</taxon>
        <taxon>Fungi</taxon>
        <taxon>Fungi incertae sedis</taxon>
        <taxon>Zoopagomycota</taxon>
        <taxon>Kickxellomycotina</taxon>
        <taxon>Harpellomycetes</taxon>
        <taxon>Harpellales</taxon>
        <taxon>Legeriomycetaceae</taxon>
        <taxon>Smittium</taxon>
    </lineage>
</organism>
<keyword evidence="9 12" id="KW-0472">Membrane</keyword>
<comment type="caution">
    <text evidence="13">The sequence shown here is derived from an EMBL/GenBank/DDBJ whole genome shotgun (WGS) entry which is preliminary data.</text>
</comment>
<feature type="region of interest" description="Disordered" evidence="11">
    <location>
        <begin position="126"/>
        <end position="163"/>
    </location>
</feature>
<evidence type="ECO:0000256" key="12">
    <source>
        <dbReference type="SAM" id="Phobius"/>
    </source>
</evidence>
<feature type="coiled-coil region" evidence="10">
    <location>
        <begin position="77"/>
        <end position="104"/>
    </location>
</feature>
<dbReference type="PANTHER" id="PTHR13050:SF7">
    <property type="entry name" value="VESICLE TRANSPORT PROTEIN USE1"/>
    <property type="match status" value="1"/>
</dbReference>
<dbReference type="GO" id="GO:0005484">
    <property type="term" value="F:SNAP receptor activity"/>
    <property type="evidence" value="ECO:0007669"/>
    <property type="project" value="TreeGrafter"/>
</dbReference>
<dbReference type="AlphaFoldDB" id="A0A2T9YIV5"/>
<comment type="subcellular location">
    <subcellularLocation>
        <location evidence="1">Endoplasmic reticulum membrane</location>
        <topology evidence="1">Single-pass type IV membrane protein</topology>
    </subcellularLocation>
</comment>
<keyword evidence="14" id="KW-1185">Reference proteome</keyword>
<sequence length="292" mass="33796">MINKEMYLKRFLVRLESEVPKKGLNIADIELENHIVGEECSMLENRFESLSRLYEEVKIHYAEEHDEAWVDGYKTRVNTLQKYIVEIKEKREMLELEKKKALEVSEQNDSDTEEIESDLELEKINQVESESSEKKEKVQVSLESVQNEKEADSEDCIPPSDNKLSAVDEREELFRGLGKSQESHANKTEKNLELQKRTQEELADELLGMSKILKNNTSLFSDILQKDQQYADDSAEIFTKNSVKLKKEGDRLNKFRASSWSTTGLTWMAIAVVVLVFAVLVMVIKVVPKRKF</sequence>
<dbReference type="OrthoDB" id="4506189at2759"/>
<dbReference type="GO" id="GO:0031201">
    <property type="term" value="C:SNARE complex"/>
    <property type="evidence" value="ECO:0007669"/>
    <property type="project" value="TreeGrafter"/>
</dbReference>
<dbReference type="GO" id="GO:0006890">
    <property type="term" value="P:retrograde vesicle-mediated transport, Golgi to endoplasmic reticulum"/>
    <property type="evidence" value="ECO:0007669"/>
    <property type="project" value="TreeGrafter"/>
</dbReference>
<evidence type="ECO:0000313" key="13">
    <source>
        <dbReference type="EMBL" id="PVU92249.1"/>
    </source>
</evidence>
<evidence type="ECO:0000256" key="7">
    <source>
        <dbReference type="ARBA" id="ARBA00022927"/>
    </source>
</evidence>
<accession>A0A2T9YIV5</accession>
<keyword evidence="3" id="KW-0813">Transport</keyword>
<gene>
    <name evidence="13" type="ORF">BB561_003950</name>
</gene>